<feature type="transmembrane region" description="Helical" evidence="1">
    <location>
        <begin position="32"/>
        <end position="55"/>
    </location>
</feature>
<proteinExistence type="predicted"/>
<evidence type="ECO:0000313" key="2">
    <source>
        <dbReference type="EMBL" id="SMO37332.1"/>
    </source>
</evidence>
<dbReference type="Proteomes" id="UP000319555">
    <property type="component" value="Unassembled WGS sequence"/>
</dbReference>
<feature type="transmembrane region" description="Helical" evidence="1">
    <location>
        <begin position="216"/>
        <end position="240"/>
    </location>
</feature>
<evidence type="ECO:0000313" key="3">
    <source>
        <dbReference type="Proteomes" id="UP000319555"/>
    </source>
</evidence>
<sequence length="259" mass="28904">MDKQFGVPNMGRVDVEMLHEALRRGWSDFRRAPLFGLLFSGFYVLMGWLMVWVTLTTGTTYWLILAAIGFPMLGPFAMVGLYEVSRRIQEGEGLDSRAIFGVILGQSRRQLPSICAIIVVMFLFWFFLGHMIFALFMGLSTMTNVSSSLEVFLTSNGLTMLAVGTAVGAIFVTILYMITVLSIPMLLDRELDFVTAMIASYSYVAANLRLMLGWGALIAVLTFAAMIPWFFGLLIVLPLLGHASWHLYWLISQGGEIAR</sequence>
<dbReference type="Pfam" id="PF09955">
    <property type="entry name" value="DUF2189"/>
    <property type="match status" value="1"/>
</dbReference>
<dbReference type="InterPro" id="IPR018692">
    <property type="entry name" value="DUF2189"/>
</dbReference>
<name>A0A521AR94_9RHOB</name>
<reference evidence="2 3" key="1">
    <citation type="submission" date="2017-05" db="EMBL/GenBank/DDBJ databases">
        <authorList>
            <person name="Varghese N."/>
            <person name="Submissions S."/>
        </authorList>
    </citation>
    <scope>NUCLEOTIDE SEQUENCE [LARGE SCALE GENOMIC DNA]</scope>
    <source>
        <strain evidence="2 3">DSM 28009</strain>
    </source>
</reference>
<feature type="transmembrane region" description="Helical" evidence="1">
    <location>
        <begin position="61"/>
        <end position="82"/>
    </location>
</feature>
<feature type="transmembrane region" description="Helical" evidence="1">
    <location>
        <begin position="157"/>
        <end position="179"/>
    </location>
</feature>
<protein>
    <submittedName>
        <fullName evidence="2">Uncharacterized membrane protein</fullName>
    </submittedName>
</protein>
<dbReference type="AlphaFoldDB" id="A0A521AR94"/>
<accession>A0A521AR94</accession>
<gene>
    <name evidence="2" type="ORF">SAMN06265380_101275</name>
</gene>
<organism evidence="2 3">
    <name type="scientific">Ruegeria faecimaris</name>
    <dbReference type="NCBI Taxonomy" id="686389"/>
    <lineage>
        <taxon>Bacteria</taxon>
        <taxon>Pseudomonadati</taxon>
        <taxon>Pseudomonadota</taxon>
        <taxon>Alphaproteobacteria</taxon>
        <taxon>Rhodobacterales</taxon>
        <taxon>Roseobacteraceae</taxon>
        <taxon>Ruegeria</taxon>
    </lineage>
</organism>
<keyword evidence="1" id="KW-1133">Transmembrane helix</keyword>
<evidence type="ECO:0000256" key="1">
    <source>
        <dbReference type="SAM" id="Phobius"/>
    </source>
</evidence>
<dbReference type="OrthoDB" id="9809543at2"/>
<feature type="transmembrane region" description="Helical" evidence="1">
    <location>
        <begin position="114"/>
        <end position="137"/>
    </location>
</feature>
<keyword evidence="3" id="KW-1185">Reference proteome</keyword>
<dbReference type="RefSeq" id="WP_142633278.1">
    <property type="nucleotide sequence ID" value="NZ_FXTE01000001.1"/>
</dbReference>
<keyword evidence="1" id="KW-0472">Membrane</keyword>
<dbReference type="EMBL" id="FXTE01000001">
    <property type="protein sequence ID" value="SMO37332.1"/>
    <property type="molecule type" value="Genomic_DNA"/>
</dbReference>
<keyword evidence="1" id="KW-0812">Transmembrane</keyword>